<reference evidence="2 3" key="1">
    <citation type="submission" date="2019-05" db="EMBL/GenBank/DDBJ databases">
        <title>Emergence of the Ug99 lineage of the wheat stem rust pathogen through somatic hybridization.</title>
        <authorList>
            <person name="Li F."/>
            <person name="Upadhyaya N.M."/>
            <person name="Sperschneider J."/>
            <person name="Matny O."/>
            <person name="Nguyen-Phuc H."/>
            <person name="Mago R."/>
            <person name="Raley C."/>
            <person name="Miller M.E."/>
            <person name="Silverstein K.A.T."/>
            <person name="Henningsen E."/>
            <person name="Hirsch C.D."/>
            <person name="Visser B."/>
            <person name="Pretorius Z.A."/>
            <person name="Steffenson B.J."/>
            <person name="Schwessinger B."/>
            <person name="Dodds P.N."/>
            <person name="Figueroa M."/>
        </authorList>
    </citation>
    <scope>NUCLEOTIDE SEQUENCE [LARGE SCALE GENOMIC DNA]</scope>
    <source>
        <strain evidence="2">21-0</strain>
    </source>
</reference>
<gene>
    <name evidence="2" type="ORF">PGT21_035545</name>
</gene>
<protein>
    <submittedName>
        <fullName evidence="2">Uncharacterized protein</fullName>
    </submittedName>
</protein>
<evidence type="ECO:0000256" key="1">
    <source>
        <dbReference type="SAM" id="MobiDB-lite"/>
    </source>
</evidence>
<dbReference type="EMBL" id="VSWC01000027">
    <property type="protein sequence ID" value="KAA1111003.1"/>
    <property type="molecule type" value="Genomic_DNA"/>
</dbReference>
<feature type="compositionally biased region" description="Low complexity" evidence="1">
    <location>
        <begin position="86"/>
        <end position="96"/>
    </location>
</feature>
<evidence type="ECO:0000313" key="3">
    <source>
        <dbReference type="Proteomes" id="UP000324748"/>
    </source>
</evidence>
<proteinExistence type="predicted"/>
<keyword evidence="3" id="KW-1185">Reference proteome</keyword>
<organism evidence="2 3">
    <name type="scientific">Puccinia graminis f. sp. tritici</name>
    <dbReference type="NCBI Taxonomy" id="56615"/>
    <lineage>
        <taxon>Eukaryota</taxon>
        <taxon>Fungi</taxon>
        <taxon>Dikarya</taxon>
        <taxon>Basidiomycota</taxon>
        <taxon>Pucciniomycotina</taxon>
        <taxon>Pucciniomycetes</taxon>
        <taxon>Pucciniales</taxon>
        <taxon>Pucciniaceae</taxon>
        <taxon>Puccinia</taxon>
    </lineage>
</organism>
<sequence>MQKECSTTVLGLADQAMLMSNHDLALCRLRGEIRILSKVSLGSDQAAFSSLPLPPAKIRLGRATLTTNNNNDNDDDDDARLDHGSSLHSTSSSWLI</sequence>
<comment type="caution">
    <text evidence="2">The sequence shown here is derived from an EMBL/GenBank/DDBJ whole genome shotgun (WGS) entry which is preliminary data.</text>
</comment>
<name>A0A5B0QDJ9_PUCGR</name>
<dbReference type="Proteomes" id="UP000324748">
    <property type="component" value="Unassembled WGS sequence"/>
</dbReference>
<evidence type="ECO:0000313" key="2">
    <source>
        <dbReference type="EMBL" id="KAA1111003.1"/>
    </source>
</evidence>
<dbReference type="AlphaFoldDB" id="A0A5B0QDJ9"/>
<accession>A0A5B0QDJ9</accession>
<feature type="region of interest" description="Disordered" evidence="1">
    <location>
        <begin position="64"/>
        <end position="96"/>
    </location>
</feature>